<keyword evidence="2" id="KW-1185">Reference proteome</keyword>
<proteinExistence type="predicted"/>
<gene>
    <name evidence="1" type="ORF">RM812_40005</name>
</gene>
<evidence type="ECO:0000313" key="2">
    <source>
        <dbReference type="Proteomes" id="UP001180724"/>
    </source>
</evidence>
<reference evidence="1" key="1">
    <citation type="submission" date="2024-05" db="EMBL/GenBank/DDBJ databases">
        <title>30 novel species of actinomycetes from the DSMZ collection.</title>
        <authorList>
            <person name="Nouioui I."/>
        </authorList>
    </citation>
    <scope>NUCLEOTIDE SEQUENCE</scope>
    <source>
        <strain evidence="1">DSM 40712</strain>
    </source>
</reference>
<comment type="caution">
    <text evidence="1">The sequence shown here is derived from an EMBL/GenBank/DDBJ whole genome shotgun (WGS) entry which is preliminary data.</text>
</comment>
<protein>
    <submittedName>
        <fullName evidence="1">Uncharacterized protein</fullName>
    </submittedName>
</protein>
<sequence>MTWAPGSRAVRDRDYVARVRRYRPSALLPLIARASATYALSWRQSPYRKYLPWALADAARVSLACGNEYHRKDATDTDLLRILDMYSQLEDPYLYEHDNDRDALARFLLRAAGEQMIYQEPVFQELARAAAMLTQTAGTREARCLRPGWEEELLGTSLSHYVGIAQLLWVSAISCAGRFDPTSLEAPGAERICAEIPATTILSVAEKHFVTDTAAFRQANEQARITTDPLLRRYEYNPLRTTPLVKGYGPGLLAPVNHLIPAKASPLGIYYTGVAKFGGAFAQDLGDLFEAYVGRQLGLLPDATVLPEIAYGQNQALSVDWIVITEELVLLVEVKSVRPTAHLRLANERRGDELQRMLGRAYEQINHTAALIASGRKEFAVVPTDRPVHGLIVTMEPFHIVNAPLQRPLLPATTVPITVCSISELEDMVTITDTPVGRLLLERAADAQRSTYALREALSGHTHARNAVLDAGWNSYPWRHAAAGQAPSESAGAAL</sequence>
<organism evidence="1 2">
    <name type="scientific">Streptomyces lancefieldiae</name>
    <dbReference type="NCBI Taxonomy" id="3075520"/>
    <lineage>
        <taxon>Bacteria</taxon>
        <taxon>Bacillati</taxon>
        <taxon>Actinomycetota</taxon>
        <taxon>Actinomycetes</taxon>
        <taxon>Kitasatosporales</taxon>
        <taxon>Streptomycetaceae</taxon>
        <taxon>Streptomyces</taxon>
    </lineage>
</organism>
<dbReference type="Proteomes" id="UP001180724">
    <property type="component" value="Unassembled WGS sequence"/>
</dbReference>
<accession>A0ABU3B1E9</accession>
<dbReference type="EMBL" id="JAVRFH010000115">
    <property type="protein sequence ID" value="MDT0616281.1"/>
    <property type="molecule type" value="Genomic_DNA"/>
</dbReference>
<name>A0ABU3B1E9_9ACTN</name>
<evidence type="ECO:0000313" key="1">
    <source>
        <dbReference type="EMBL" id="MDT0616281.1"/>
    </source>
</evidence>